<name>A0ABX8FJ77_9ACTN</name>
<sequence length="220" mass="23226">MEADADAGLPDWARAWMCVTFTRGLGPEEVFARYGADPERARLLGWDEASDLPSGESGDGMVSLLRAGRIGEWGFCVEVDGGIGSEEESLAELSRGTETYSVATTEGIDVFQYWRDGERIECFEPGMEHSRSEPLGPWWDRVEEALAAHEGEGAGMAPAVALILDHLGITLDDAALAGPWPSLTLAKGTALAAPLGDTYAGEGPVPPGTVLDFGPSSGLS</sequence>
<dbReference type="InterPro" id="IPR045592">
    <property type="entry name" value="DUF6461"/>
</dbReference>
<dbReference type="EMBL" id="CP075896">
    <property type="protein sequence ID" value="QWB21151.1"/>
    <property type="molecule type" value="Genomic_DNA"/>
</dbReference>
<evidence type="ECO:0000313" key="3">
    <source>
        <dbReference type="Proteomes" id="UP000679629"/>
    </source>
</evidence>
<reference evidence="3" key="1">
    <citation type="submission" date="2021-05" db="EMBL/GenBank/DDBJ databases">
        <title>Direct Submission.</title>
        <authorList>
            <person name="Li K."/>
            <person name="Gao J."/>
        </authorList>
    </citation>
    <scope>NUCLEOTIDE SEQUENCE [LARGE SCALE GENOMIC DNA]</scope>
    <source>
        <strain evidence="3">MG62</strain>
    </source>
</reference>
<dbReference type="Proteomes" id="UP000679629">
    <property type="component" value="Chromosome"/>
</dbReference>
<evidence type="ECO:0000313" key="2">
    <source>
        <dbReference type="EMBL" id="QWB21151.1"/>
    </source>
</evidence>
<proteinExistence type="predicted"/>
<feature type="region of interest" description="Disordered" evidence="1">
    <location>
        <begin position="201"/>
        <end position="220"/>
    </location>
</feature>
<dbReference type="RefSeq" id="WP_215116565.1">
    <property type="nucleotide sequence ID" value="NZ_CP075896.1"/>
</dbReference>
<keyword evidence="3" id="KW-1185">Reference proteome</keyword>
<gene>
    <name evidence="2" type="ORF">KJK29_00390</name>
</gene>
<dbReference type="Pfam" id="PF20062">
    <property type="entry name" value="DUF6461"/>
    <property type="match status" value="1"/>
</dbReference>
<evidence type="ECO:0000256" key="1">
    <source>
        <dbReference type="SAM" id="MobiDB-lite"/>
    </source>
</evidence>
<accession>A0ABX8FJ77</accession>
<evidence type="ECO:0008006" key="4">
    <source>
        <dbReference type="Google" id="ProtNLM"/>
    </source>
</evidence>
<organism evidence="2 3">
    <name type="scientific">Streptomyces koelreuteriae</name>
    <dbReference type="NCBI Taxonomy" id="2838015"/>
    <lineage>
        <taxon>Bacteria</taxon>
        <taxon>Bacillati</taxon>
        <taxon>Actinomycetota</taxon>
        <taxon>Actinomycetes</taxon>
        <taxon>Kitasatosporales</taxon>
        <taxon>Streptomycetaceae</taxon>
        <taxon>Streptomyces</taxon>
    </lineage>
</organism>
<protein>
    <recommendedName>
        <fullName evidence="4">SMI1/KNR4 family protein</fullName>
    </recommendedName>
</protein>